<comment type="cofactor">
    <cofactor evidence="1">
        <name>pyridoxal 5'-phosphate</name>
        <dbReference type="ChEBI" id="CHEBI:597326"/>
    </cofactor>
</comment>
<dbReference type="InterPro" id="IPR049704">
    <property type="entry name" value="Aminotrans_3_PPA_site"/>
</dbReference>
<dbReference type="PANTHER" id="PTHR42684">
    <property type="entry name" value="ADENOSYLMETHIONINE-8-AMINO-7-OXONONANOATE AMINOTRANSFERASE"/>
    <property type="match status" value="1"/>
</dbReference>
<evidence type="ECO:0000256" key="4">
    <source>
        <dbReference type="ARBA" id="ARBA00022898"/>
    </source>
</evidence>
<keyword evidence="4" id="KW-0663">Pyridoxal phosphate</keyword>
<sequence>MAAHRHEIAAVILEPIVQGAGGMRMYHPEWLRRIRKMCDREGILLIADEIATGFGRTGKLFACEHAGIAADILCLGKALTGGTMTLSATLTTRQVAETISDGQAGCFMHGPTFMGNPLACAVATESLRLLESGEWLQQVAAIEAQLNAELAPARESEQVADVRVLGAIGVVETHRSVNMAALQRFFVEQGVWIRPFGRLIYLMPPYIITPEQLSRLTRAVNIAVQDETFFSE</sequence>
<dbReference type="EMBL" id="UGMX01000002">
    <property type="protein sequence ID" value="STW08387.1"/>
    <property type="molecule type" value="Genomic_DNA"/>
</dbReference>
<dbReference type="GO" id="GO:0009102">
    <property type="term" value="P:biotin biosynthetic process"/>
    <property type="evidence" value="ECO:0007669"/>
    <property type="project" value="TreeGrafter"/>
</dbReference>
<dbReference type="Proteomes" id="UP000254571">
    <property type="component" value="Unassembled WGS sequence"/>
</dbReference>
<dbReference type="PANTHER" id="PTHR42684:SF17">
    <property type="entry name" value="ADENOSYLMETHIONINE-8-AMINO-7-OXONONANOATE AMINOTRANSFERASE"/>
    <property type="match status" value="1"/>
</dbReference>
<dbReference type="GO" id="GO:0004015">
    <property type="term" value="F:adenosylmethionine-8-amino-7-oxononanoate transaminase activity"/>
    <property type="evidence" value="ECO:0007669"/>
    <property type="project" value="UniProtKB-EC"/>
</dbReference>
<dbReference type="Gene3D" id="3.90.1150.10">
    <property type="entry name" value="Aspartate Aminotransferase, domain 1"/>
    <property type="match status" value="1"/>
</dbReference>
<comment type="caution">
    <text evidence="5">The sequence shown here is derived from an EMBL/GenBank/DDBJ whole genome shotgun (WGS) entry which is preliminary data.</text>
</comment>
<dbReference type="Pfam" id="PF00202">
    <property type="entry name" value="Aminotran_3"/>
    <property type="match status" value="1"/>
</dbReference>
<gene>
    <name evidence="5" type="primary">bioA_2</name>
    <name evidence="5" type="ORF">NCTC9149_04837</name>
</gene>
<dbReference type="InterPro" id="IPR015421">
    <property type="entry name" value="PyrdxlP-dep_Trfase_major"/>
</dbReference>
<evidence type="ECO:0000256" key="2">
    <source>
        <dbReference type="ARBA" id="ARBA00022576"/>
    </source>
</evidence>
<dbReference type="InterPro" id="IPR015424">
    <property type="entry name" value="PyrdxlP-dep_Trfase"/>
</dbReference>
<evidence type="ECO:0000256" key="1">
    <source>
        <dbReference type="ARBA" id="ARBA00001933"/>
    </source>
</evidence>
<evidence type="ECO:0000313" key="6">
    <source>
        <dbReference type="Proteomes" id="UP000254571"/>
    </source>
</evidence>
<dbReference type="InterPro" id="IPR005814">
    <property type="entry name" value="Aminotrans_3"/>
</dbReference>
<dbReference type="SUPFAM" id="SSF53383">
    <property type="entry name" value="PLP-dependent transferases"/>
    <property type="match status" value="1"/>
</dbReference>
<dbReference type="AlphaFoldDB" id="A0A7H4P7H2"/>
<evidence type="ECO:0000256" key="3">
    <source>
        <dbReference type="ARBA" id="ARBA00022679"/>
    </source>
</evidence>
<dbReference type="InterPro" id="IPR015422">
    <property type="entry name" value="PyrdxlP-dep_Trfase_small"/>
</dbReference>
<reference evidence="5 6" key="1">
    <citation type="submission" date="2018-06" db="EMBL/GenBank/DDBJ databases">
        <authorList>
            <consortium name="Pathogen Informatics"/>
            <person name="Doyle S."/>
        </authorList>
    </citation>
    <scope>NUCLEOTIDE SEQUENCE [LARGE SCALE GENOMIC DNA]</scope>
    <source>
        <strain evidence="5 6">NCTC9149</strain>
    </source>
</reference>
<keyword evidence="2 5" id="KW-0032">Aminotransferase</keyword>
<dbReference type="PROSITE" id="PS00600">
    <property type="entry name" value="AA_TRANSFER_CLASS_3"/>
    <property type="match status" value="1"/>
</dbReference>
<dbReference type="GO" id="GO:0030170">
    <property type="term" value="F:pyridoxal phosphate binding"/>
    <property type="evidence" value="ECO:0007669"/>
    <property type="project" value="InterPro"/>
</dbReference>
<organism evidence="5 6">
    <name type="scientific">Klebsiella grimontii</name>
    <dbReference type="NCBI Taxonomy" id="2058152"/>
    <lineage>
        <taxon>Bacteria</taxon>
        <taxon>Pseudomonadati</taxon>
        <taxon>Pseudomonadota</taxon>
        <taxon>Gammaproteobacteria</taxon>
        <taxon>Enterobacterales</taxon>
        <taxon>Enterobacteriaceae</taxon>
        <taxon>Klebsiella/Raoultella group</taxon>
        <taxon>Klebsiella</taxon>
    </lineage>
</organism>
<keyword evidence="3 5" id="KW-0808">Transferase</keyword>
<name>A0A7H4P7H2_9ENTR</name>
<accession>A0A7H4P7H2</accession>
<dbReference type="Gene3D" id="3.40.640.10">
    <property type="entry name" value="Type I PLP-dependent aspartate aminotransferase-like (Major domain)"/>
    <property type="match status" value="1"/>
</dbReference>
<evidence type="ECO:0000313" key="5">
    <source>
        <dbReference type="EMBL" id="STW08387.1"/>
    </source>
</evidence>
<proteinExistence type="predicted"/>
<protein>
    <submittedName>
        <fullName evidence="5">Adenosylmethionine-8-amino-7-oxononanoate aminotransferase</fullName>
        <ecNumber evidence="5">2.6.1.62</ecNumber>
    </submittedName>
</protein>
<dbReference type="EC" id="2.6.1.62" evidence="5"/>